<feature type="non-terminal residue" evidence="2">
    <location>
        <position position="1"/>
    </location>
</feature>
<reference evidence="2" key="1">
    <citation type="submission" date="2017-07" db="EMBL/GenBank/DDBJ databases">
        <title>Taro Niue Genome Assembly and Annotation.</title>
        <authorList>
            <person name="Atibalentja N."/>
            <person name="Keating K."/>
            <person name="Fields C.J."/>
        </authorList>
    </citation>
    <scope>NUCLEOTIDE SEQUENCE</scope>
    <source>
        <strain evidence="2">Niue_2</strain>
        <tissue evidence="2">Leaf</tissue>
    </source>
</reference>
<evidence type="ECO:0000256" key="1">
    <source>
        <dbReference type="SAM" id="MobiDB-lite"/>
    </source>
</evidence>
<feature type="region of interest" description="Disordered" evidence="1">
    <location>
        <begin position="1"/>
        <end position="59"/>
    </location>
</feature>
<dbReference type="AlphaFoldDB" id="A0A843TTP3"/>
<protein>
    <submittedName>
        <fullName evidence="2">Uncharacterized protein</fullName>
    </submittedName>
</protein>
<accession>A0A843TTP3</accession>
<gene>
    <name evidence="2" type="ORF">Taro_006805</name>
</gene>
<evidence type="ECO:0000313" key="3">
    <source>
        <dbReference type="Proteomes" id="UP000652761"/>
    </source>
</evidence>
<dbReference type="EMBL" id="NMUH01000207">
    <property type="protein sequence ID" value="MQL74425.1"/>
    <property type="molecule type" value="Genomic_DNA"/>
</dbReference>
<name>A0A843TTP3_COLES</name>
<dbReference type="Proteomes" id="UP000652761">
    <property type="component" value="Unassembled WGS sequence"/>
</dbReference>
<feature type="compositionally biased region" description="Polar residues" evidence="1">
    <location>
        <begin position="38"/>
        <end position="56"/>
    </location>
</feature>
<organism evidence="2 3">
    <name type="scientific">Colocasia esculenta</name>
    <name type="common">Wild taro</name>
    <name type="synonym">Arum esculentum</name>
    <dbReference type="NCBI Taxonomy" id="4460"/>
    <lineage>
        <taxon>Eukaryota</taxon>
        <taxon>Viridiplantae</taxon>
        <taxon>Streptophyta</taxon>
        <taxon>Embryophyta</taxon>
        <taxon>Tracheophyta</taxon>
        <taxon>Spermatophyta</taxon>
        <taxon>Magnoliopsida</taxon>
        <taxon>Liliopsida</taxon>
        <taxon>Araceae</taxon>
        <taxon>Aroideae</taxon>
        <taxon>Colocasieae</taxon>
        <taxon>Colocasia</taxon>
    </lineage>
</organism>
<comment type="caution">
    <text evidence="2">The sequence shown here is derived from an EMBL/GenBank/DDBJ whole genome shotgun (WGS) entry which is preliminary data.</text>
</comment>
<keyword evidence="3" id="KW-1185">Reference proteome</keyword>
<sequence length="103" mass="11534">KRVRPLPQNTLTPPAISRFTPSPPRAPTGIAPRRDVSSRNSATPRVLRSSNHSSEPVRSFKDTWATNWGKRERELASTPMPPIATATLSIHIYCRQVQEVNVH</sequence>
<proteinExistence type="predicted"/>
<evidence type="ECO:0000313" key="2">
    <source>
        <dbReference type="EMBL" id="MQL74425.1"/>
    </source>
</evidence>